<dbReference type="InterPro" id="IPR036890">
    <property type="entry name" value="HATPase_C_sf"/>
</dbReference>
<dbReference type="Proteomes" id="UP000198847">
    <property type="component" value="Unassembled WGS sequence"/>
</dbReference>
<dbReference type="InterPro" id="IPR036641">
    <property type="entry name" value="HPT_dom_sf"/>
</dbReference>
<proteinExistence type="predicted"/>
<gene>
    <name evidence="11" type="ORF">SAMN04490178_10444</name>
</gene>
<name>A0A1H8RR81_9FIRM</name>
<dbReference type="STRING" id="112903.SAMN04490178_10444"/>
<keyword evidence="6 11" id="KW-0418">Kinase</keyword>
<dbReference type="PROSITE" id="PS50109">
    <property type="entry name" value="HIS_KIN"/>
    <property type="match status" value="1"/>
</dbReference>
<feature type="transmembrane region" description="Helical" evidence="9">
    <location>
        <begin position="7"/>
        <end position="27"/>
    </location>
</feature>
<dbReference type="Gene3D" id="3.40.1550.10">
    <property type="entry name" value="CheC-like"/>
    <property type="match status" value="1"/>
</dbReference>
<dbReference type="GO" id="GO:0004673">
    <property type="term" value="F:protein histidine kinase activity"/>
    <property type="evidence" value="ECO:0007669"/>
    <property type="project" value="UniProtKB-EC"/>
</dbReference>
<dbReference type="SMART" id="SM00387">
    <property type="entry name" value="HATPase_c"/>
    <property type="match status" value="1"/>
</dbReference>
<dbReference type="InterPro" id="IPR003594">
    <property type="entry name" value="HATPase_dom"/>
</dbReference>
<keyword evidence="12" id="KW-1185">Reference proteome</keyword>
<feature type="transmembrane region" description="Helical" evidence="9">
    <location>
        <begin position="39"/>
        <end position="59"/>
    </location>
</feature>
<dbReference type="PANTHER" id="PTHR43395">
    <property type="entry name" value="SENSOR HISTIDINE KINASE CHEA"/>
    <property type="match status" value="1"/>
</dbReference>
<evidence type="ECO:0000256" key="2">
    <source>
        <dbReference type="ARBA" id="ARBA00012438"/>
    </source>
</evidence>
<evidence type="ECO:0000256" key="4">
    <source>
        <dbReference type="ARBA" id="ARBA00022553"/>
    </source>
</evidence>
<sequence>MQIRSKLMVVVFFFGFMPLVSLFWFVGRTGLEAHNGFQYAMTMTLIGTILVGLFTPGLVKRWIFGSKLENMQQFCQAVKEGRYDVHLPVGNSTNDQQDENEWQVLMRHMNWMAHCIKVNAADLQQAVDHLRESQQEIRQQRDELKQAQVRQLAVQAQLERKTQDLSEVVGKIRNLLDNAGQGFLTFAGDLKVAGEYSAECVMLFNREIGGEFVPALFYPGDEQQQNFLKALFNKIFKEEDTFLRDNYISLLPEEILLGDTYIKAAYKLIQSPLEPYGRQILLILTDVTEQRCMAEQIEQERNILSMVVHAVTGYHEFSKARQDYGAFCREELPAMLASSRTAAERVDMIFRAVHTWKGIFAQLDMQTLAARLHELESQLEKLRNLLEDDLAEFELTRLFTRYSQLVLYGWLEDEIRLLTNVLGERFFQEEDKIIIEAGRLKQLEERVLQILPAGQAKRLLSELRRLRYKPFTDLLQRYPEYTLSLAERYDKLLRPVIIQGQPVWLDPDRYYDFAKTLIHVFRNAVAHGLETPEERLAMGKEEWGRISCSIREEDGRLVVAISDDGRGMDELAIKEVAIQKGVARPEQLQGLSREETLRLVLADRFSSAATVDELAGRGVGLSAVLEEVNRLGGQIHIVSEEKKGTTFTFVLPLEPLEPPEGFDVAFFAEQLQHQTGRYLSEEYRIQVEAVQELAAECNMIPMQELSSFIDFQGAWPGRVMFSSSAGFARQLAGDFLPDGMAAEEQQMLVESVFSEVCNTIAGNTLQLLPGGQVPLSMGTPVTIWAEGASAKYAAAAVRLWQIRTDAGPIALSLISLAKEREDAYGASTGGR</sequence>
<dbReference type="SUPFAM" id="SSF47226">
    <property type="entry name" value="Histidine-containing phosphotransfer domain, HPT domain"/>
    <property type="match status" value="1"/>
</dbReference>
<dbReference type="InterPro" id="IPR004358">
    <property type="entry name" value="Sig_transdc_His_kin-like_C"/>
</dbReference>
<accession>A0A1H8RR81</accession>
<dbReference type="InterPro" id="IPR005467">
    <property type="entry name" value="His_kinase_dom"/>
</dbReference>
<dbReference type="Pfam" id="PF02518">
    <property type="entry name" value="HATPase_c"/>
    <property type="match status" value="1"/>
</dbReference>
<dbReference type="EC" id="2.7.13.3" evidence="2"/>
<feature type="coiled-coil region" evidence="8">
    <location>
        <begin position="120"/>
        <end position="150"/>
    </location>
</feature>
<keyword evidence="9" id="KW-0812">Transmembrane</keyword>
<evidence type="ECO:0000256" key="6">
    <source>
        <dbReference type="ARBA" id="ARBA00022777"/>
    </source>
</evidence>
<feature type="coiled-coil region" evidence="8">
    <location>
        <begin position="365"/>
        <end position="396"/>
    </location>
</feature>
<dbReference type="GO" id="GO:0000160">
    <property type="term" value="P:phosphorelay signal transduction system"/>
    <property type="evidence" value="ECO:0007669"/>
    <property type="project" value="UniProtKB-KW"/>
</dbReference>
<feature type="domain" description="Histidine kinase" evidence="10">
    <location>
        <begin position="517"/>
        <end position="655"/>
    </location>
</feature>
<dbReference type="Gene3D" id="1.20.120.160">
    <property type="entry name" value="HPT domain"/>
    <property type="match status" value="1"/>
</dbReference>
<evidence type="ECO:0000313" key="12">
    <source>
        <dbReference type="Proteomes" id="UP000198847"/>
    </source>
</evidence>
<keyword evidence="3" id="KW-0145">Chemotaxis</keyword>
<dbReference type="AlphaFoldDB" id="A0A1H8RR81"/>
<keyword evidence="8" id="KW-0175">Coiled coil</keyword>
<organism evidence="11 12">
    <name type="scientific">Propionispora vibrioides</name>
    <dbReference type="NCBI Taxonomy" id="112903"/>
    <lineage>
        <taxon>Bacteria</taxon>
        <taxon>Bacillati</taxon>
        <taxon>Bacillota</taxon>
        <taxon>Negativicutes</taxon>
        <taxon>Selenomonadales</taxon>
        <taxon>Sporomusaceae</taxon>
        <taxon>Propionispora</taxon>
    </lineage>
</organism>
<keyword evidence="7" id="KW-0902">Two-component regulatory system</keyword>
<dbReference type="RefSeq" id="WP_091744325.1">
    <property type="nucleotide sequence ID" value="NZ_FODY01000004.1"/>
</dbReference>
<dbReference type="Pfam" id="PF13690">
    <property type="entry name" value="CheX"/>
    <property type="match status" value="1"/>
</dbReference>
<dbReference type="GO" id="GO:0006935">
    <property type="term" value="P:chemotaxis"/>
    <property type="evidence" value="ECO:0007669"/>
    <property type="project" value="UniProtKB-KW"/>
</dbReference>
<evidence type="ECO:0000256" key="7">
    <source>
        <dbReference type="ARBA" id="ARBA00023012"/>
    </source>
</evidence>
<evidence type="ECO:0000256" key="5">
    <source>
        <dbReference type="ARBA" id="ARBA00022679"/>
    </source>
</evidence>
<reference evidence="11 12" key="1">
    <citation type="submission" date="2016-10" db="EMBL/GenBank/DDBJ databases">
        <authorList>
            <person name="de Groot N.N."/>
        </authorList>
    </citation>
    <scope>NUCLEOTIDE SEQUENCE [LARGE SCALE GENOMIC DNA]</scope>
    <source>
        <strain evidence="11 12">DSM 13305</strain>
    </source>
</reference>
<evidence type="ECO:0000256" key="8">
    <source>
        <dbReference type="SAM" id="Coils"/>
    </source>
</evidence>
<dbReference type="SUPFAM" id="SSF103039">
    <property type="entry name" value="CheC-like"/>
    <property type="match status" value="1"/>
</dbReference>
<dbReference type="SUPFAM" id="SSF55874">
    <property type="entry name" value="ATPase domain of HSP90 chaperone/DNA topoisomerase II/histidine kinase"/>
    <property type="match status" value="1"/>
</dbReference>
<dbReference type="FunFam" id="3.30.565.10:FF:000016">
    <property type="entry name" value="Chemotaxis protein CheA, putative"/>
    <property type="match status" value="1"/>
</dbReference>
<dbReference type="InterPro" id="IPR051315">
    <property type="entry name" value="Bact_Chemotaxis_CheA"/>
</dbReference>
<dbReference type="InterPro" id="IPR028051">
    <property type="entry name" value="CheX-like_dom"/>
</dbReference>
<dbReference type="PANTHER" id="PTHR43395:SF1">
    <property type="entry name" value="CHEMOTAXIS PROTEIN CHEA"/>
    <property type="match status" value="1"/>
</dbReference>
<evidence type="ECO:0000259" key="10">
    <source>
        <dbReference type="PROSITE" id="PS50109"/>
    </source>
</evidence>
<dbReference type="Gene3D" id="3.30.565.10">
    <property type="entry name" value="Histidine kinase-like ATPase, C-terminal domain"/>
    <property type="match status" value="1"/>
</dbReference>
<dbReference type="InterPro" id="IPR028976">
    <property type="entry name" value="CheC-like_sf"/>
</dbReference>
<keyword evidence="9" id="KW-0472">Membrane</keyword>
<dbReference type="PRINTS" id="PR00344">
    <property type="entry name" value="BCTRLSENSOR"/>
</dbReference>
<evidence type="ECO:0000313" key="11">
    <source>
        <dbReference type="EMBL" id="SEO68694.1"/>
    </source>
</evidence>
<dbReference type="OrthoDB" id="9798098at2"/>
<comment type="catalytic activity">
    <reaction evidence="1">
        <text>ATP + protein L-histidine = ADP + protein N-phospho-L-histidine.</text>
        <dbReference type="EC" id="2.7.13.3"/>
    </reaction>
</comment>
<protein>
    <recommendedName>
        <fullName evidence="2">histidine kinase</fullName>
        <ecNumber evidence="2">2.7.13.3</ecNumber>
    </recommendedName>
</protein>
<evidence type="ECO:0000256" key="1">
    <source>
        <dbReference type="ARBA" id="ARBA00000085"/>
    </source>
</evidence>
<keyword evidence="5" id="KW-0808">Transferase</keyword>
<dbReference type="EMBL" id="FODY01000004">
    <property type="protein sequence ID" value="SEO68694.1"/>
    <property type="molecule type" value="Genomic_DNA"/>
</dbReference>
<evidence type="ECO:0000256" key="9">
    <source>
        <dbReference type="SAM" id="Phobius"/>
    </source>
</evidence>
<keyword evidence="9" id="KW-1133">Transmembrane helix</keyword>
<evidence type="ECO:0000256" key="3">
    <source>
        <dbReference type="ARBA" id="ARBA00022500"/>
    </source>
</evidence>
<keyword evidence="4" id="KW-0597">Phosphoprotein</keyword>